<dbReference type="RefSeq" id="WP_185257180.1">
    <property type="nucleotide sequence ID" value="NZ_AP023368.1"/>
</dbReference>
<sequence>MEKLLSVFNLCKEAREKGFITSISYNGDVVDLYHQEPVTYRIIIHISTYPKFGYTGLDEIERYLKELIA</sequence>
<dbReference type="KEGG" id="acht:bsdcttw_46760"/>
<accession>A0A7M3SAL8</accession>
<dbReference type="AlphaFoldDB" id="A0A7M3SAL8"/>
<reference evidence="1 2" key="2">
    <citation type="submission" date="2020-08" db="EMBL/GenBank/DDBJ databases">
        <authorList>
            <person name="Ueki A."/>
            <person name="Tonouchi A."/>
        </authorList>
    </citation>
    <scope>NUCLEOTIDE SEQUENCE [LARGE SCALE GENOMIC DNA]</scope>
    <source>
        <strain evidence="1 2">CTTW</strain>
    </source>
</reference>
<gene>
    <name evidence="1" type="ORF">bsdcttw_46760</name>
</gene>
<proteinExistence type="predicted"/>
<protein>
    <submittedName>
        <fullName evidence="1">Uncharacterized protein</fullName>
    </submittedName>
</protein>
<evidence type="ECO:0000313" key="1">
    <source>
        <dbReference type="EMBL" id="BCK01636.1"/>
    </source>
</evidence>
<organism evidence="1 2">
    <name type="scientific">Anaerocolumna chitinilytica</name>
    <dbReference type="NCBI Taxonomy" id="1727145"/>
    <lineage>
        <taxon>Bacteria</taxon>
        <taxon>Bacillati</taxon>
        <taxon>Bacillota</taxon>
        <taxon>Clostridia</taxon>
        <taxon>Lachnospirales</taxon>
        <taxon>Lachnospiraceae</taxon>
        <taxon>Anaerocolumna</taxon>
    </lineage>
</organism>
<evidence type="ECO:0000313" key="2">
    <source>
        <dbReference type="Proteomes" id="UP000515703"/>
    </source>
</evidence>
<dbReference type="Proteomes" id="UP000515703">
    <property type="component" value="Chromosome"/>
</dbReference>
<keyword evidence="2" id="KW-1185">Reference proteome</keyword>
<name>A0A7M3SAL8_9FIRM</name>
<reference evidence="1 2" key="1">
    <citation type="submission" date="2020-08" db="EMBL/GenBank/DDBJ databases">
        <title>Draft genome sequencing of an Anaerocolumna strain isolated from anoxic soil subjected to BSD treatment.</title>
        <authorList>
            <person name="Uek A."/>
            <person name="Tonouchi A."/>
        </authorList>
    </citation>
    <scope>NUCLEOTIDE SEQUENCE [LARGE SCALE GENOMIC DNA]</scope>
    <source>
        <strain evidence="1 2">CTTW</strain>
    </source>
</reference>
<dbReference type="EMBL" id="AP023368">
    <property type="protein sequence ID" value="BCK01636.1"/>
    <property type="molecule type" value="Genomic_DNA"/>
</dbReference>